<dbReference type="AlphaFoldDB" id="A0A3B0JP85"/>
<feature type="compositionally biased region" description="Polar residues" evidence="10">
    <location>
        <begin position="14"/>
        <end position="27"/>
    </location>
</feature>
<comment type="subcellular location">
    <subcellularLocation>
        <location evidence="1">Endoplasmic reticulum membrane</location>
        <topology evidence="1">Multi-pass membrane protein</topology>
    </subcellularLocation>
</comment>
<keyword evidence="6 12" id="KW-0418">Kinase</keyword>
<reference evidence="13" key="1">
    <citation type="submission" date="2018-01" db="EMBL/GenBank/DDBJ databases">
        <authorList>
            <person name="Alioto T."/>
            <person name="Alioto T."/>
        </authorList>
    </citation>
    <scope>NUCLEOTIDE SEQUENCE [LARGE SCALE GENOMIC DNA]</scope>
</reference>
<dbReference type="STRING" id="7266.A0A3B0JP85"/>
<feature type="transmembrane region" description="Helical" evidence="11">
    <location>
        <begin position="91"/>
        <end position="113"/>
    </location>
</feature>
<evidence type="ECO:0000256" key="4">
    <source>
        <dbReference type="ARBA" id="ARBA00022679"/>
    </source>
</evidence>
<dbReference type="InterPro" id="IPR032974">
    <property type="entry name" value="Polypren_kinase"/>
</dbReference>
<evidence type="ECO:0000256" key="7">
    <source>
        <dbReference type="ARBA" id="ARBA00022824"/>
    </source>
</evidence>
<keyword evidence="13" id="KW-1185">Reference proteome</keyword>
<feature type="transmembrane region" description="Helical" evidence="11">
    <location>
        <begin position="278"/>
        <end position="300"/>
    </location>
</feature>
<gene>
    <name evidence="12" type="ORF">DGUA_6G002111</name>
</gene>
<dbReference type="EC" id="2.7.1.108" evidence="3"/>
<feature type="transmembrane region" description="Helical" evidence="11">
    <location>
        <begin position="133"/>
        <end position="157"/>
    </location>
</feature>
<feature type="transmembrane region" description="Helical" evidence="11">
    <location>
        <begin position="58"/>
        <end position="79"/>
    </location>
</feature>
<accession>A0A3B0JP85</accession>
<evidence type="ECO:0000256" key="8">
    <source>
        <dbReference type="ARBA" id="ARBA00022989"/>
    </source>
</evidence>
<evidence type="ECO:0000256" key="11">
    <source>
        <dbReference type="SAM" id="Phobius"/>
    </source>
</evidence>
<proteinExistence type="inferred from homology"/>
<dbReference type="OrthoDB" id="377083at2759"/>
<feature type="transmembrane region" description="Helical" evidence="11">
    <location>
        <begin position="177"/>
        <end position="195"/>
    </location>
</feature>
<keyword evidence="5 11" id="KW-0812">Transmembrane</keyword>
<dbReference type="PANTHER" id="PTHR13205">
    <property type="entry name" value="TRANSMEMBRANE PROTEIN 15-RELATED"/>
    <property type="match status" value="1"/>
</dbReference>
<evidence type="ECO:0000256" key="1">
    <source>
        <dbReference type="ARBA" id="ARBA00004477"/>
    </source>
</evidence>
<evidence type="ECO:0000313" key="13">
    <source>
        <dbReference type="Proteomes" id="UP000268350"/>
    </source>
</evidence>
<keyword evidence="9 11" id="KW-0472">Membrane</keyword>
<name>A0A3B0JP85_DROGU</name>
<feature type="compositionally biased region" description="Basic and acidic residues" evidence="10">
    <location>
        <begin position="1"/>
        <end position="13"/>
    </location>
</feature>
<evidence type="ECO:0000256" key="9">
    <source>
        <dbReference type="ARBA" id="ARBA00023136"/>
    </source>
</evidence>
<feature type="transmembrane region" description="Helical" evidence="11">
    <location>
        <begin position="405"/>
        <end position="424"/>
    </location>
</feature>
<dbReference type="GO" id="GO:0043048">
    <property type="term" value="P:dolichyl monophosphate biosynthetic process"/>
    <property type="evidence" value="ECO:0007669"/>
    <property type="project" value="TreeGrafter"/>
</dbReference>
<feature type="transmembrane region" description="Helical" evidence="11">
    <location>
        <begin position="444"/>
        <end position="465"/>
    </location>
</feature>
<keyword evidence="7" id="KW-0256">Endoplasmic reticulum</keyword>
<protein>
    <recommendedName>
        <fullName evidence="3">dolichol kinase</fullName>
        <ecNumber evidence="3">2.7.1.108</ecNumber>
    </recommendedName>
</protein>
<feature type="transmembrane region" description="Helical" evidence="11">
    <location>
        <begin position="374"/>
        <end position="393"/>
    </location>
</feature>
<organism evidence="12 13">
    <name type="scientific">Drosophila guanche</name>
    <name type="common">Fruit fly</name>
    <dbReference type="NCBI Taxonomy" id="7266"/>
    <lineage>
        <taxon>Eukaryota</taxon>
        <taxon>Metazoa</taxon>
        <taxon>Ecdysozoa</taxon>
        <taxon>Arthropoda</taxon>
        <taxon>Hexapoda</taxon>
        <taxon>Insecta</taxon>
        <taxon>Pterygota</taxon>
        <taxon>Neoptera</taxon>
        <taxon>Endopterygota</taxon>
        <taxon>Diptera</taxon>
        <taxon>Brachycera</taxon>
        <taxon>Muscomorpha</taxon>
        <taxon>Ephydroidea</taxon>
        <taxon>Drosophilidae</taxon>
        <taxon>Drosophila</taxon>
        <taxon>Sophophora</taxon>
    </lineage>
</organism>
<evidence type="ECO:0000256" key="3">
    <source>
        <dbReference type="ARBA" id="ARBA00012132"/>
    </source>
</evidence>
<feature type="region of interest" description="Disordered" evidence="10">
    <location>
        <begin position="1"/>
        <end position="42"/>
    </location>
</feature>
<feature type="transmembrane region" description="Helical" evidence="11">
    <location>
        <begin position="215"/>
        <end position="233"/>
    </location>
</feature>
<evidence type="ECO:0000256" key="2">
    <source>
        <dbReference type="ARBA" id="ARBA00010794"/>
    </source>
</evidence>
<evidence type="ECO:0000313" key="12">
    <source>
        <dbReference type="EMBL" id="SPP74471.1"/>
    </source>
</evidence>
<dbReference type="GO" id="GO:0005789">
    <property type="term" value="C:endoplasmic reticulum membrane"/>
    <property type="evidence" value="ECO:0007669"/>
    <property type="project" value="UniProtKB-SubCell"/>
</dbReference>
<feature type="transmembrane region" description="Helical" evidence="11">
    <location>
        <begin position="245"/>
        <end position="272"/>
    </location>
</feature>
<keyword evidence="4" id="KW-0808">Transferase</keyword>
<evidence type="ECO:0000256" key="5">
    <source>
        <dbReference type="ARBA" id="ARBA00022692"/>
    </source>
</evidence>
<dbReference type="Proteomes" id="UP000268350">
    <property type="component" value="Unassembled WGS sequence"/>
</dbReference>
<evidence type="ECO:0000256" key="6">
    <source>
        <dbReference type="ARBA" id="ARBA00022777"/>
    </source>
</evidence>
<comment type="similarity">
    <text evidence="2">Belongs to the polyprenol kinase family.</text>
</comment>
<keyword evidence="8 11" id="KW-1133">Transmembrane helix</keyword>
<evidence type="ECO:0000256" key="10">
    <source>
        <dbReference type="SAM" id="MobiDB-lite"/>
    </source>
</evidence>
<dbReference type="GO" id="GO:0004168">
    <property type="term" value="F:dolichol kinase activity"/>
    <property type="evidence" value="ECO:0007669"/>
    <property type="project" value="UniProtKB-EC"/>
</dbReference>
<feature type="transmembrane region" description="Helical" evidence="11">
    <location>
        <begin position="312"/>
        <end position="345"/>
    </location>
</feature>
<dbReference type="PANTHER" id="PTHR13205:SF15">
    <property type="entry name" value="DOLICHOL KINASE"/>
    <property type="match status" value="1"/>
</dbReference>
<dbReference type="EMBL" id="OUUW01000001">
    <property type="protein sequence ID" value="SPP74471.1"/>
    <property type="molecule type" value="Genomic_DNA"/>
</dbReference>
<dbReference type="OMA" id="EIHWPGT"/>
<sequence>MRRSISETEHSESDLSSGATTESNSSDCEQEEDRHHSSRTTLLDPSARRDNVMLPRPWASSGGWMCFLVPLALASRFLNAPPCKEQVHLHLMLTVTAAGMCVETLCFFVYFFADTSILAKCIISLLPGTFTTLGFGLCLGTSWLFAVVAGFLMMAGYQHFYVCMMRGFSRCFTYGEASILFQGLMLFVVSVIYRLYDLCSTDAKTLGDFDRLNLIMLNALTWLLILCLLVIMVPRMRGPIPFYLLLGLLIVAVTCAPVCSPLPIVALLQFIFRDPKRLQIIGFYLVLVVLTGATVTWQLRHSVQANTRVRKIFHLLIVLVFVPGVLFQCALLYLATGIALAAFVVLELVRLLEIPPFSERLTEAFHSFRDEKDAGALALTPFCLLIGCSMPLWLTPCPCSGNDTLLLLSGILAVGVGDTAASVVGSKLGRNMWGNSSRSLEGTIAFVVSILLSVWLLEATGLLAMTQAKWFATIFAAINSALVEAFTDQVDNLVLPLVFYILVGLA</sequence>